<dbReference type="InterPro" id="IPR009057">
    <property type="entry name" value="Homeodomain-like_sf"/>
</dbReference>
<reference evidence="6 7" key="1">
    <citation type="submission" date="2024-01" db="EMBL/GenBank/DDBJ databases">
        <title>The diversity of rhizobia nodulating Mimosa spp. in eleven states of Brazil covering several biomes is determined by host plant, location, and edaphic factors.</title>
        <authorList>
            <person name="Rouws L."/>
            <person name="Barauna A."/>
            <person name="Beukes C."/>
            <person name="De Faria S.M."/>
            <person name="Gross E."/>
            <person name="Dos Reis Junior F.B."/>
            <person name="Simon M."/>
            <person name="Maluk M."/>
            <person name="Odee D.W."/>
            <person name="Kenicer G."/>
            <person name="Young J.P.W."/>
            <person name="Reis V.M."/>
            <person name="Zilli J."/>
            <person name="James E.K."/>
        </authorList>
    </citation>
    <scope>NUCLEOTIDE SEQUENCE [LARGE SCALE GENOMIC DNA]</scope>
    <source>
        <strain evidence="6 7">JPY164</strain>
    </source>
</reference>
<keyword evidence="2 4" id="KW-0238">DNA-binding</keyword>
<dbReference type="RefSeq" id="WP_069267843.1">
    <property type="nucleotide sequence ID" value="NZ_JAYMRW010000007.1"/>
</dbReference>
<feature type="DNA-binding region" description="H-T-H motif" evidence="4">
    <location>
        <begin position="42"/>
        <end position="61"/>
    </location>
</feature>
<comment type="caution">
    <text evidence="6">The sequence shown here is derived from an EMBL/GenBank/DDBJ whole genome shotgun (WGS) entry which is preliminary data.</text>
</comment>
<proteinExistence type="predicted"/>
<name>A0ABU9SEH7_9BURK</name>
<evidence type="ECO:0000256" key="1">
    <source>
        <dbReference type="ARBA" id="ARBA00023015"/>
    </source>
</evidence>
<evidence type="ECO:0000256" key="3">
    <source>
        <dbReference type="ARBA" id="ARBA00023163"/>
    </source>
</evidence>
<feature type="domain" description="HTH tetR-type" evidence="5">
    <location>
        <begin position="19"/>
        <end position="79"/>
    </location>
</feature>
<dbReference type="PANTHER" id="PTHR30055">
    <property type="entry name" value="HTH-TYPE TRANSCRIPTIONAL REGULATOR RUTR"/>
    <property type="match status" value="1"/>
</dbReference>
<dbReference type="EMBL" id="JAYMRW010000007">
    <property type="protein sequence ID" value="MEM5449362.1"/>
    <property type="molecule type" value="Genomic_DNA"/>
</dbReference>
<dbReference type="InterPro" id="IPR001647">
    <property type="entry name" value="HTH_TetR"/>
</dbReference>
<dbReference type="PANTHER" id="PTHR30055:SF234">
    <property type="entry name" value="HTH-TYPE TRANSCRIPTIONAL REGULATOR BETI"/>
    <property type="match status" value="1"/>
</dbReference>
<accession>A0ABU9SEH7</accession>
<dbReference type="InterPro" id="IPR050109">
    <property type="entry name" value="HTH-type_TetR-like_transc_reg"/>
</dbReference>
<dbReference type="Gene3D" id="1.10.357.10">
    <property type="entry name" value="Tetracycline Repressor, domain 2"/>
    <property type="match status" value="1"/>
</dbReference>
<protein>
    <submittedName>
        <fullName evidence="6">Helix-turn-helix domain-containing protein</fullName>
    </submittedName>
</protein>
<evidence type="ECO:0000259" key="5">
    <source>
        <dbReference type="PROSITE" id="PS50977"/>
    </source>
</evidence>
<evidence type="ECO:0000313" key="7">
    <source>
        <dbReference type="Proteomes" id="UP001390669"/>
    </source>
</evidence>
<evidence type="ECO:0000313" key="6">
    <source>
        <dbReference type="EMBL" id="MEM5449362.1"/>
    </source>
</evidence>
<sequence>MTIDSDLSSLSSLRDEHRRVTHARIAAAAENLFKMNGFRATSVNDIVQAAGTTATTFYRYFKSKGELAWVIQDELRAAVESETTKLDNVETLSDIRDWLEGYVVMWRRAHMLCSAFWEATLADEQLRRTIMPGTMALIRQLRGLLSRIPESNHDGIAIRLSTLVLALDRVAYVADTADSESSRSAILDEFATIMFRSLMEH</sequence>
<keyword evidence="7" id="KW-1185">Reference proteome</keyword>
<dbReference type="PRINTS" id="PR00455">
    <property type="entry name" value="HTHTETR"/>
</dbReference>
<dbReference type="Pfam" id="PF00440">
    <property type="entry name" value="TetR_N"/>
    <property type="match status" value="1"/>
</dbReference>
<dbReference type="Proteomes" id="UP001390669">
    <property type="component" value="Unassembled WGS sequence"/>
</dbReference>
<gene>
    <name evidence="6" type="ORF">VSR33_17920</name>
</gene>
<evidence type="ECO:0000256" key="4">
    <source>
        <dbReference type="PROSITE-ProRule" id="PRU00335"/>
    </source>
</evidence>
<keyword evidence="3" id="KW-0804">Transcription</keyword>
<keyword evidence="1" id="KW-0805">Transcription regulation</keyword>
<evidence type="ECO:0000256" key="2">
    <source>
        <dbReference type="ARBA" id="ARBA00023125"/>
    </source>
</evidence>
<dbReference type="SUPFAM" id="SSF46689">
    <property type="entry name" value="Homeodomain-like"/>
    <property type="match status" value="1"/>
</dbReference>
<dbReference type="Gene3D" id="1.10.10.60">
    <property type="entry name" value="Homeodomain-like"/>
    <property type="match status" value="1"/>
</dbReference>
<dbReference type="PROSITE" id="PS50977">
    <property type="entry name" value="HTH_TETR_2"/>
    <property type="match status" value="1"/>
</dbReference>
<organism evidence="6 7">
    <name type="scientific">Paraburkholderia guartelaensis</name>
    <dbReference type="NCBI Taxonomy" id="2546446"/>
    <lineage>
        <taxon>Bacteria</taxon>
        <taxon>Pseudomonadati</taxon>
        <taxon>Pseudomonadota</taxon>
        <taxon>Betaproteobacteria</taxon>
        <taxon>Burkholderiales</taxon>
        <taxon>Burkholderiaceae</taxon>
        <taxon>Paraburkholderia</taxon>
    </lineage>
</organism>